<dbReference type="GO" id="GO:0005742">
    <property type="term" value="C:mitochondrial outer membrane translocase complex"/>
    <property type="evidence" value="ECO:0007669"/>
    <property type="project" value="InterPro"/>
</dbReference>
<dbReference type="OrthoDB" id="284357at2759"/>
<comment type="subcellular location">
    <subcellularLocation>
        <location evidence="1">Mitochondrion outer membrane</location>
        <topology evidence="1">Single-pass membrane protein</topology>
    </subcellularLocation>
</comment>
<evidence type="ECO:0000313" key="11">
    <source>
        <dbReference type="Proteomes" id="UP000669133"/>
    </source>
</evidence>
<dbReference type="GO" id="GO:0030150">
    <property type="term" value="P:protein import into mitochondrial matrix"/>
    <property type="evidence" value="ECO:0007669"/>
    <property type="project" value="InterPro"/>
</dbReference>
<evidence type="ECO:0000256" key="8">
    <source>
        <dbReference type="ARBA" id="ARBA00023128"/>
    </source>
</evidence>
<reference evidence="10 11" key="1">
    <citation type="submission" date="2020-12" db="EMBL/GenBank/DDBJ databases">
        <title>Effect of drift, selection, and recombination on the evolution of hybrid genomes in Candida yeast pathogens.</title>
        <authorList>
            <person name="Mixao V."/>
            <person name="Ksiezopolska E."/>
            <person name="Saus E."/>
            <person name="Boekhout T."/>
            <person name="Gacser A."/>
            <person name="Gabaldon T."/>
        </authorList>
    </citation>
    <scope>NUCLEOTIDE SEQUENCE [LARGE SCALE GENOMIC DNA]</scope>
    <source>
        <strain evidence="10 11">BP57</strain>
    </source>
</reference>
<keyword evidence="9" id="KW-0472">Membrane</keyword>
<evidence type="ECO:0000256" key="9">
    <source>
        <dbReference type="ARBA" id="ARBA00023136"/>
    </source>
</evidence>
<keyword evidence="11" id="KW-1185">Reference proteome</keyword>
<evidence type="ECO:0000313" key="10">
    <source>
        <dbReference type="EMBL" id="KAG5418012.1"/>
    </source>
</evidence>
<evidence type="ECO:0000256" key="3">
    <source>
        <dbReference type="ARBA" id="ARBA00022448"/>
    </source>
</evidence>
<dbReference type="RefSeq" id="XP_067547128.1">
    <property type="nucleotide sequence ID" value="XM_067693403.1"/>
</dbReference>
<evidence type="ECO:0000256" key="7">
    <source>
        <dbReference type="ARBA" id="ARBA00022989"/>
    </source>
</evidence>
<organism evidence="10 11">
    <name type="scientific">Candida metapsilosis</name>
    <dbReference type="NCBI Taxonomy" id="273372"/>
    <lineage>
        <taxon>Eukaryota</taxon>
        <taxon>Fungi</taxon>
        <taxon>Dikarya</taxon>
        <taxon>Ascomycota</taxon>
        <taxon>Saccharomycotina</taxon>
        <taxon>Pichiomycetes</taxon>
        <taxon>Debaryomycetaceae</taxon>
        <taxon>Candida/Lodderomyces clade</taxon>
        <taxon>Candida</taxon>
    </lineage>
</organism>
<proteinExistence type="inferred from homology"/>
<sequence>MASESTPSSRRNNNSYQLTLSDESKERIVKLLDYSKTIAHYGFIPFVLYLGWAASPNKPSILNLLSPFPSA</sequence>
<accession>A0A8H8DAA8</accession>
<keyword evidence="4" id="KW-0812">Transmembrane</keyword>
<name>A0A8H8DAA8_9ASCO</name>
<dbReference type="EMBL" id="JAEOAQ010000006">
    <property type="protein sequence ID" value="KAG5418012.1"/>
    <property type="molecule type" value="Genomic_DNA"/>
</dbReference>
<evidence type="ECO:0000256" key="5">
    <source>
        <dbReference type="ARBA" id="ARBA00022787"/>
    </source>
</evidence>
<protein>
    <submittedName>
        <fullName evidence="10">TOM7</fullName>
    </submittedName>
</protein>
<dbReference type="AlphaFoldDB" id="A0A8H8DAA8"/>
<keyword evidence="7" id="KW-1133">Transmembrane helix</keyword>
<gene>
    <name evidence="10" type="ORF">I9W82_004341</name>
</gene>
<keyword evidence="8" id="KW-0496">Mitochondrion</keyword>
<comment type="similarity">
    <text evidence="2">Belongs to the Tom7 family.</text>
</comment>
<dbReference type="InterPro" id="IPR012621">
    <property type="entry name" value="Tom7"/>
</dbReference>
<keyword evidence="5" id="KW-1000">Mitochondrion outer membrane</keyword>
<comment type="caution">
    <text evidence="10">The sequence shown here is derived from an EMBL/GenBank/DDBJ whole genome shotgun (WGS) entry which is preliminary data.</text>
</comment>
<evidence type="ECO:0000256" key="1">
    <source>
        <dbReference type="ARBA" id="ARBA00004572"/>
    </source>
</evidence>
<evidence type="ECO:0000256" key="6">
    <source>
        <dbReference type="ARBA" id="ARBA00022927"/>
    </source>
</evidence>
<dbReference type="PANTHER" id="PTHR34944:SF2">
    <property type="entry name" value="MITOCHONDRIAL IMPORT RECEPTOR SUBUNIT TOM7"/>
    <property type="match status" value="1"/>
</dbReference>
<dbReference type="GeneID" id="93652970"/>
<keyword evidence="3" id="KW-0813">Transport</keyword>
<dbReference type="Pfam" id="PF08038">
    <property type="entry name" value="Tom7"/>
    <property type="match status" value="1"/>
</dbReference>
<keyword evidence="6" id="KW-0653">Protein transport</keyword>
<evidence type="ECO:0000256" key="4">
    <source>
        <dbReference type="ARBA" id="ARBA00022692"/>
    </source>
</evidence>
<dbReference type="GO" id="GO:0045040">
    <property type="term" value="P:protein insertion into mitochondrial outer membrane"/>
    <property type="evidence" value="ECO:0007669"/>
    <property type="project" value="TreeGrafter"/>
</dbReference>
<evidence type="ECO:0000256" key="2">
    <source>
        <dbReference type="ARBA" id="ARBA00010917"/>
    </source>
</evidence>
<dbReference type="Proteomes" id="UP000669133">
    <property type="component" value="Unassembled WGS sequence"/>
</dbReference>
<dbReference type="PANTHER" id="PTHR34944">
    <property type="entry name" value="MITOCHONDRIAL IMPORT RECEPTOR SUBUNIT TOM7"/>
    <property type="match status" value="1"/>
</dbReference>